<comment type="caution">
    <text evidence="2">The sequence shown here is derived from an EMBL/GenBank/DDBJ whole genome shotgun (WGS) entry which is preliminary data.</text>
</comment>
<feature type="chain" id="PRO_5045096887" description="Outer membrane protein beta-barrel domain-containing protein" evidence="1">
    <location>
        <begin position="20"/>
        <end position="170"/>
    </location>
</feature>
<gene>
    <name evidence="2" type="ORF">Q8W34_20090</name>
</gene>
<organism evidence="2 3">
    <name type="scientific">Pseudoalteromonas marina</name>
    <dbReference type="NCBI Taxonomy" id="267375"/>
    <lineage>
        <taxon>Bacteria</taxon>
        <taxon>Pseudomonadati</taxon>
        <taxon>Pseudomonadota</taxon>
        <taxon>Gammaproteobacteria</taxon>
        <taxon>Alteromonadales</taxon>
        <taxon>Pseudoalteromonadaceae</taxon>
        <taxon>Pseudoalteromonas</taxon>
    </lineage>
</organism>
<proteinExistence type="predicted"/>
<dbReference type="Proteomes" id="UP001177212">
    <property type="component" value="Unassembled WGS sequence"/>
</dbReference>
<evidence type="ECO:0000256" key="1">
    <source>
        <dbReference type="SAM" id="SignalP"/>
    </source>
</evidence>
<reference evidence="2" key="1">
    <citation type="submission" date="2023-07" db="EMBL/GenBank/DDBJ databases">
        <title>Genome content predicts the carbon catabolic preferences of heterotrophic bacteria.</title>
        <authorList>
            <person name="Gralka M."/>
        </authorList>
    </citation>
    <scope>NUCLEOTIDE SEQUENCE</scope>
    <source>
        <strain evidence="2">4G09</strain>
    </source>
</reference>
<name>A0ABT9FJJ3_9GAMM</name>
<protein>
    <recommendedName>
        <fullName evidence="4">Outer membrane protein beta-barrel domain-containing protein</fullName>
    </recommendedName>
</protein>
<dbReference type="RefSeq" id="WP_008129036.1">
    <property type="nucleotide sequence ID" value="NZ_AHCB03000007.1"/>
</dbReference>
<sequence>MNTKILLLVLSLGSGSAFANDVSFSIGGGYPYLVVPEVSLSADNNSQRWYANYKIGLDDGFSVGFEHAVSDNNKHALGVLVGAIGARDTDQPCESTNTDDIASELGNIFGCALGQIFDDETTNGIGLTYSYNFNGLNNSGFRLILDAGYGKTSDSNEKRADGAIRISYEF</sequence>
<keyword evidence="3" id="KW-1185">Reference proteome</keyword>
<accession>A0ABT9FJJ3</accession>
<evidence type="ECO:0008006" key="4">
    <source>
        <dbReference type="Google" id="ProtNLM"/>
    </source>
</evidence>
<dbReference type="EMBL" id="JAUYVT010000029">
    <property type="protein sequence ID" value="MDP2566949.1"/>
    <property type="molecule type" value="Genomic_DNA"/>
</dbReference>
<evidence type="ECO:0000313" key="3">
    <source>
        <dbReference type="Proteomes" id="UP001177212"/>
    </source>
</evidence>
<keyword evidence="1" id="KW-0732">Signal</keyword>
<evidence type="ECO:0000313" key="2">
    <source>
        <dbReference type="EMBL" id="MDP2566949.1"/>
    </source>
</evidence>
<feature type="signal peptide" evidence="1">
    <location>
        <begin position="1"/>
        <end position="19"/>
    </location>
</feature>